<dbReference type="RefSeq" id="WP_119379357.1">
    <property type="nucleotide sequence ID" value="NZ_QWGB01000005.1"/>
</dbReference>
<feature type="region of interest" description="Disordered" evidence="3">
    <location>
        <begin position="241"/>
        <end position="274"/>
    </location>
</feature>
<feature type="signal peptide" evidence="4">
    <location>
        <begin position="1"/>
        <end position="19"/>
    </location>
</feature>
<reference evidence="6 7" key="1">
    <citation type="submission" date="2018-08" db="EMBL/GenBank/DDBJ databases">
        <title>Henriciella mobilis sp. nov., isolated from seawater.</title>
        <authorList>
            <person name="Cheng H."/>
            <person name="Wu Y.-H."/>
            <person name="Xu X.-W."/>
            <person name="Guo L.-L."/>
        </authorList>
    </citation>
    <scope>NUCLEOTIDE SEQUENCE [LARGE SCALE GENOMIC DNA]</scope>
    <source>
        <strain evidence="6 7">CCUG66934</strain>
    </source>
</reference>
<protein>
    <recommendedName>
        <fullName evidence="5">M23ase beta-sheet core domain-containing protein</fullName>
    </recommendedName>
</protein>
<accession>A0A399QZ73</accession>
<gene>
    <name evidence="6" type="ORF">D1224_07985</name>
</gene>
<feature type="coiled-coil region" evidence="2">
    <location>
        <begin position="23"/>
        <end position="64"/>
    </location>
</feature>
<evidence type="ECO:0000256" key="2">
    <source>
        <dbReference type="SAM" id="Coils"/>
    </source>
</evidence>
<evidence type="ECO:0000259" key="5">
    <source>
        <dbReference type="Pfam" id="PF01551"/>
    </source>
</evidence>
<dbReference type="InterPro" id="IPR016047">
    <property type="entry name" value="M23ase_b-sheet_dom"/>
</dbReference>
<dbReference type="SUPFAM" id="SSF51261">
    <property type="entry name" value="Duplicated hybrid motif"/>
    <property type="match status" value="1"/>
</dbReference>
<organism evidence="6 7">
    <name type="scientific">Henriciella barbarensis</name>
    <dbReference type="NCBI Taxonomy" id="86342"/>
    <lineage>
        <taxon>Bacteria</taxon>
        <taxon>Pseudomonadati</taxon>
        <taxon>Pseudomonadota</taxon>
        <taxon>Alphaproteobacteria</taxon>
        <taxon>Hyphomonadales</taxon>
        <taxon>Hyphomonadaceae</taxon>
        <taxon>Henriciella</taxon>
    </lineage>
</organism>
<feature type="chain" id="PRO_5017361939" description="M23ase beta-sheet core domain-containing protein" evidence="4">
    <location>
        <begin position="20"/>
        <end position="410"/>
    </location>
</feature>
<sequence length="410" mass="44245">MRASLIRLSLIPLAGLLMAAAPREYSREELSALEAQRQSAIRQLEALEKAESESGQDVTSLERQLISAALESRRREEQAAASEIKLIDLRTRLGSARDALVESTDNLEEIMANLAISGRHRPPALIAAPKEANAAIRAAIVMGGVAPQINEQTDRLASEIAELKSLEQSVLEEQDRLAAAEERLSAKQAEIETLVARKRAQYESVSGEADALRARVRQIAGEAETLRDLLTALESQAPRAPAIKPRAQIQLAASRTSTPSRTTDAPRNPARSPAVANLRPLGREALGGLMQPVAGLVSRNWGDDLPGGETAKGLYIQPRANADIVAPIDGTIEYADEFRSYGKLLIISTSDGYHIVLSGLGRIHGTPGQTVRAGEPVGRMSDRANPPPELYLEVRRNGVPMNPARWMQGG</sequence>
<keyword evidence="1 4" id="KW-0732">Signal</keyword>
<dbReference type="InterPro" id="IPR011055">
    <property type="entry name" value="Dup_hybrid_motif"/>
</dbReference>
<proteinExistence type="predicted"/>
<dbReference type="CDD" id="cd12797">
    <property type="entry name" value="M23_peptidase"/>
    <property type="match status" value="1"/>
</dbReference>
<comment type="caution">
    <text evidence="6">The sequence shown here is derived from an EMBL/GenBank/DDBJ whole genome shotgun (WGS) entry which is preliminary data.</text>
</comment>
<evidence type="ECO:0000313" key="7">
    <source>
        <dbReference type="Proteomes" id="UP000265431"/>
    </source>
</evidence>
<feature type="region of interest" description="Disordered" evidence="3">
    <location>
        <begin position="368"/>
        <end position="388"/>
    </location>
</feature>
<dbReference type="Gene3D" id="2.70.70.10">
    <property type="entry name" value="Glucose Permease (Domain IIA)"/>
    <property type="match status" value="1"/>
</dbReference>
<dbReference type="AlphaFoldDB" id="A0A399QZ73"/>
<dbReference type="PANTHER" id="PTHR21666:SF289">
    <property type="entry name" value="L-ALA--D-GLU ENDOPEPTIDASE"/>
    <property type="match status" value="1"/>
</dbReference>
<feature type="compositionally biased region" description="Low complexity" evidence="3">
    <location>
        <begin position="252"/>
        <end position="267"/>
    </location>
</feature>
<dbReference type="GO" id="GO:0004222">
    <property type="term" value="F:metalloendopeptidase activity"/>
    <property type="evidence" value="ECO:0007669"/>
    <property type="project" value="TreeGrafter"/>
</dbReference>
<name>A0A399QZ73_9PROT</name>
<dbReference type="OrthoDB" id="9809144at2"/>
<dbReference type="PANTHER" id="PTHR21666">
    <property type="entry name" value="PEPTIDASE-RELATED"/>
    <property type="match status" value="1"/>
</dbReference>
<dbReference type="Pfam" id="PF01551">
    <property type="entry name" value="Peptidase_M23"/>
    <property type="match status" value="1"/>
</dbReference>
<dbReference type="Proteomes" id="UP000265431">
    <property type="component" value="Unassembled WGS sequence"/>
</dbReference>
<keyword evidence="7" id="KW-1185">Reference proteome</keyword>
<feature type="coiled-coil region" evidence="2">
    <location>
        <begin position="149"/>
        <end position="236"/>
    </location>
</feature>
<dbReference type="InterPro" id="IPR050570">
    <property type="entry name" value="Cell_wall_metabolism_enzyme"/>
</dbReference>
<dbReference type="EMBL" id="QWGB01000005">
    <property type="protein sequence ID" value="RIJ24168.1"/>
    <property type="molecule type" value="Genomic_DNA"/>
</dbReference>
<keyword evidence="2" id="KW-0175">Coiled coil</keyword>
<feature type="domain" description="M23ase beta-sheet core" evidence="5">
    <location>
        <begin position="311"/>
        <end position="403"/>
    </location>
</feature>
<evidence type="ECO:0000313" key="6">
    <source>
        <dbReference type="EMBL" id="RIJ24168.1"/>
    </source>
</evidence>
<evidence type="ECO:0000256" key="3">
    <source>
        <dbReference type="SAM" id="MobiDB-lite"/>
    </source>
</evidence>
<evidence type="ECO:0000256" key="4">
    <source>
        <dbReference type="SAM" id="SignalP"/>
    </source>
</evidence>
<evidence type="ECO:0000256" key="1">
    <source>
        <dbReference type="ARBA" id="ARBA00022729"/>
    </source>
</evidence>